<evidence type="ECO:0000313" key="2">
    <source>
        <dbReference type="EMBL" id="ANZ41088.1"/>
    </source>
</evidence>
<feature type="transmembrane region" description="Helical" evidence="1">
    <location>
        <begin position="21"/>
        <end position="39"/>
    </location>
</feature>
<protein>
    <submittedName>
        <fullName evidence="2">Uncharacterized protein</fullName>
    </submittedName>
</protein>
<keyword evidence="1" id="KW-0812">Transmembrane</keyword>
<accession>A0A1B2HTR8</accession>
<keyword evidence="3" id="KW-1185">Reference proteome</keyword>
<dbReference type="Proteomes" id="UP000093053">
    <property type="component" value="Chromosome"/>
</dbReference>
<keyword evidence="1" id="KW-1133">Transmembrane helix</keyword>
<dbReference type="OrthoDB" id="3692497at2"/>
<dbReference type="RefSeq" id="WP_065919425.1">
    <property type="nucleotide sequence ID" value="NZ_CP016793.1"/>
</dbReference>
<keyword evidence="1" id="KW-0472">Membrane</keyword>
<evidence type="ECO:0000313" key="3">
    <source>
        <dbReference type="Proteomes" id="UP000093053"/>
    </source>
</evidence>
<dbReference type="KEGG" id="led:BBK82_39010"/>
<dbReference type="AlphaFoldDB" id="A0A1B2HTR8"/>
<evidence type="ECO:0000256" key="1">
    <source>
        <dbReference type="SAM" id="Phobius"/>
    </source>
</evidence>
<proteinExistence type="predicted"/>
<name>A0A1B2HTR8_9PSEU</name>
<reference evidence="2 3" key="1">
    <citation type="submission" date="2016-07" db="EMBL/GenBank/DDBJ databases">
        <title>Complete genome sequence of the Lentzea guizhouensis DHS C013.</title>
        <authorList>
            <person name="Cao C."/>
        </authorList>
    </citation>
    <scope>NUCLEOTIDE SEQUENCE [LARGE SCALE GENOMIC DNA]</scope>
    <source>
        <strain evidence="2 3">DHS C013</strain>
    </source>
</reference>
<sequence>MTATPTEVTLTSRSSALAQRVLAAVTIAALAGGLIAIIVTGSPWWATALWALCLLIVAFLMLALWFAAGTMVPGEVVDSSVHEESDETTYEFTLWIPAPNGGFQARHRCSRHVCSETAKHGGGWLTVLVDPEVRTWAVVHR</sequence>
<gene>
    <name evidence="2" type="ORF">BBK82_39010</name>
</gene>
<dbReference type="EMBL" id="CP016793">
    <property type="protein sequence ID" value="ANZ41088.1"/>
    <property type="molecule type" value="Genomic_DNA"/>
</dbReference>
<organism evidence="2 3">
    <name type="scientific">Lentzea guizhouensis</name>
    <dbReference type="NCBI Taxonomy" id="1586287"/>
    <lineage>
        <taxon>Bacteria</taxon>
        <taxon>Bacillati</taxon>
        <taxon>Actinomycetota</taxon>
        <taxon>Actinomycetes</taxon>
        <taxon>Pseudonocardiales</taxon>
        <taxon>Pseudonocardiaceae</taxon>
        <taxon>Lentzea</taxon>
    </lineage>
</organism>
<feature type="transmembrane region" description="Helical" evidence="1">
    <location>
        <begin position="45"/>
        <end position="67"/>
    </location>
</feature>
<dbReference type="STRING" id="1586287.BBK82_39010"/>